<reference evidence="2" key="1">
    <citation type="journal article" date="2019" name="Int. J. Syst. Evol. Microbiol.">
        <title>The Global Catalogue of Microorganisms (GCM) 10K type strain sequencing project: providing services to taxonomists for standard genome sequencing and annotation.</title>
        <authorList>
            <consortium name="The Broad Institute Genomics Platform"/>
            <consortium name="The Broad Institute Genome Sequencing Center for Infectious Disease"/>
            <person name="Wu L."/>
            <person name="Ma J."/>
        </authorList>
    </citation>
    <scope>NUCLEOTIDE SEQUENCE [LARGE SCALE GENOMIC DNA]</scope>
    <source>
        <strain evidence="2">CCUG 55608</strain>
    </source>
</reference>
<evidence type="ECO:0000313" key="2">
    <source>
        <dbReference type="Proteomes" id="UP001597116"/>
    </source>
</evidence>
<sequence>MTITPDLLMRYFQGRVTPAERQAVADWLAQSGSDETIPDAWSDPAHCPPQPEQSVRDEIWQAIQQSQPGTPEKVSIGRGWLNVYGRVAATLAAACLTLWLSYGWLGGLCQTSVVDTSHRATAQILRVNHLRLIVQPGSHCTVTTSPFDSETNVQFQGAVAITPERDGDNPEKLTVECTDSHKKDELRLLPGQTFLAMTDDVYQLITATTDELNDEIPRPFSARLVDRFRL</sequence>
<proteinExistence type="predicted"/>
<keyword evidence="2" id="KW-1185">Reference proteome</keyword>
<dbReference type="EMBL" id="JBHTLP010000045">
    <property type="protein sequence ID" value="MFD1145454.1"/>
    <property type="molecule type" value="Genomic_DNA"/>
</dbReference>
<evidence type="ECO:0008006" key="3">
    <source>
        <dbReference type="Google" id="ProtNLM"/>
    </source>
</evidence>
<name>A0ABW3QMS7_9BACT</name>
<gene>
    <name evidence="1" type="ORF">ACFQ4C_30290</name>
</gene>
<accession>A0ABW3QMS7</accession>
<organism evidence="1 2">
    <name type="scientific">Larkinella insperata</name>
    <dbReference type="NCBI Taxonomy" id="332158"/>
    <lineage>
        <taxon>Bacteria</taxon>
        <taxon>Pseudomonadati</taxon>
        <taxon>Bacteroidota</taxon>
        <taxon>Cytophagia</taxon>
        <taxon>Cytophagales</taxon>
        <taxon>Spirosomataceae</taxon>
        <taxon>Larkinella</taxon>
    </lineage>
</organism>
<comment type="caution">
    <text evidence="1">The sequence shown here is derived from an EMBL/GenBank/DDBJ whole genome shotgun (WGS) entry which is preliminary data.</text>
</comment>
<evidence type="ECO:0000313" key="1">
    <source>
        <dbReference type="EMBL" id="MFD1145454.1"/>
    </source>
</evidence>
<protein>
    <recommendedName>
        <fullName evidence="3">FecR protein domain-containing protein</fullName>
    </recommendedName>
</protein>
<dbReference type="Proteomes" id="UP001597116">
    <property type="component" value="Unassembled WGS sequence"/>
</dbReference>
<dbReference type="RefSeq" id="WP_379885806.1">
    <property type="nucleotide sequence ID" value="NZ_JBHTLP010000045.1"/>
</dbReference>